<accession>A0A7G6SN08</accession>
<dbReference type="AlphaFoldDB" id="A0A7G6SN08"/>
<name>A0A7G6SN08_9HYPH</name>
<organism evidence="2 3">
    <name type="scientific">Mesorhizobium huakuii</name>
    <dbReference type="NCBI Taxonomy" id="28104"/>
    <lineage>
        <taxon>Bacteria</taxon>
        <taxon>Pseudomonadati</taxon>
        <taxon>Pseudomonadota</taxon>
        <taxon>Alphaproteobacteria</taxon>
        <taxon>Hyphomicrobiales</taxon>
        <taxon>Phyllobacteriaceae</taxon>
        <taxon>Mesorhizobium</taxon>
    </lineage>
</organism>
<protein>
    <submittedName>
        <fullName evidence="2">Uncharacterized protein</fullName>
    </submittedName>
</protein>
<dbReference type="RefSeq" id="WP_183461626.1">
    <property type="nucleotide sequence ID" value="NZ_CP050296.1"/>
</dbReference>
<feature type="region of interest" description="Disordered" evidence="1">
    <location>
        <begin position="1"/>
        <end position="28"/>
    </location>
</feature>
<dbReference type="Proteomes" id="UP000515465">
    <property type="component" value="Chromosome"/>
</dbReference>
<dbReference type="EMBL" id="CP050296">
    <property type="protein sequence ID" value="QND55890.1"/>
    <property type="molecule type" value="Genomic_DNA"/>
</dbReference>
<gene>
    <name evidence="2" type="ORF">HB778_03900</name>
</gene>
<evidence type="ECO:0000313" key="3">
    <source>
        <dbReference type="Proteomes" id="UP000515465"/>
    </source>
</evidence>
<evidence type="ECO:0000313" key="2">
    <source>
        <dbReference type="EMBL" id="QND55890.1"/>
    </source>
</evidence>
<sequence length="103" mass="11722">MAGTKLPHPCHESFAQSSHSREPRPTFSGRTFATKCLVSMSRRSDEATVQTWRVALDNGRWEKRWRGGFPLAFWDLFDGIMDDTTHALDPEMVEALGLRMPAE</sequence>
<reference evidence="3" key="1">
    <citation type="journal article" date="2020" name="Mol. Plant Microbe">
        <title>Rhizobial microsymbionts of the narrowly endemic Oxytropis species growing in Kamchatka are characterized by significant genetic diversity and possess a set of genes that are associated with T3SS and T6SS secretion systems and can affect the development of symbiosis.</title>
        <authorList>
            <person name="Safronova V."/>
            <person name="Guro P."/>
            <person name="Sazanova A."/>
            <person name="Kuznetsova I."/>
            <person name="Belimov A."/>
            <person name="Yakubov V."/>
            <person name="Chirak E."/>
            <person name="Afonin A."/>
            <person name="Gogolev Y."/>
            <person name="Andronov E."/>
            <person name="Tikhonovich I."/>
        </authorList>
    </citation>
    <scope>NUCLEOTIDE SEQUENCE [LARGE SCALE GENOMIC DNA]</scope>
    <source>
        <strain evidence="3">583</strain>
    </source>
</reference>
<proteinExistence type="predicted"/>
<evidence type="ECO:0000256" key="1">
    <source>
        <dbReference type="SAM" id="MobiDB-lite"/>
    </source>
</evidence>